<protein>
    <submittedName>
        <fullName evidence="2">Uncharacterized protein</fullName>
    </submittedName>
</protein>
<organism evidence="2 3">
    <name type="scientific">Trametes pubescens</name>
    <name type="common">White-rot fungus</name>
    <dbReference type="NCBI Taxonomy" id="154538"/>
    <lineage>
        <taxon>Eukaryota</taxon>
        <taxon>Fungi</taxon>
        <taxon>Dikarya</taxon>
        <taxon>Basidiomycota</taxon>
        <taxon>Agaricomycotina</taxon>
        <taxon>Agaricomycetes</taxon>
        <taxon>Polyporales</taxon>
        <taxon>Polyporaceae</taxon>
        <taxon>Trametes</taxon>
    </lineage>
</organism>
<keyword evidence="3" id="KW-1185">Reference proteome</keyword>
<evidence type="ECO:0000313" key="3">
    <source>
        <dbReference type="Proteomes" id="UP000184267"/>
    </source>
</evidence>
<dbReference type="EMBL" id="MNAD01001042">
    <property type="protein sequence ID" value="OJT08463.1"/>
    <property type="molecule type" value="Genomic_DNA"/>
</dbReference>
<evidence type="ECO:0000256" key="1">
    <source>
        <dbReference type="SAM" id="MobiDB-lite"/>
    </source>
</evidence>
<dbReference type="AlphaFoldDB" id="A0A1M2VLN2"/>
<feature type="region of interest" description="Disordered" evidence="1">
    <location>
        <begin position="1"/>
        <end position="35"/>
    </location>
</feature>
<proteinExistence type="predicted"/>
<accession>A0A1M2VLN2</accession>
<evidence type="ECO:0000313" key="2">
    <source>
        <dbReference type="EMBL" id="OJT08463.1"/>
    </source>
</evidence>
<dbReference type="Proteomes" id="UP000184267">
    <property type="component" value="Unassembled WGS sequence"/>
</dbReference>
<reference evidence="2 3" key="1">
    <citation type="submission" date="2016-10" db="EMBL/GenBank/DDBJ databases">
        <title>Genome sequence of the basidiomycete white-rot fungus Trametes pubescens.</title>
        <authorList>
            <person name="Makela M.R."/>
            <person name="Granchi Z."/>
            <person name="Peng M."/>
            <person name="De Vries R.P."/>
            <person name="Grigoriev I."/>
            <person name="Riley R."/>
            <person name="Hilden K."/>
        </authorList>
    </citation>
    <scope>NUCLEOTIDE SEQUENCE [LARGE SCALE GENOMIC DNA]</scope>
    <source>
        <strain evidence="2 3">FBCC735</strain>
    </source>
</reference>
<sequence>MEMARLSTARGARRNQRGSQPGESDVANPANGCASDNEAFRRMLGSIAWDHPVASGSALVRRHNEASKRGTKLRVTEARGGPYLTAMRQ</sequence>
<name>A0A1M2VLN2_TRAPU</name>
<comment type="caution">
    <text evidence="2">The sequence shown here is derived from an EMBL/GenBank/DDBJ whole genome shotgun (WGS) entry which is preliminary data.</text>
</comment>
<gene>
    <name evidence="2" type="ORF">TRAPUB_646</name>
</gene>